<comment type="caution">
    <text evidence="3">The sequence shown here is derived from an EMBL/GenBank/DDBJ whole genome shotgun (WGS) entry which is preliminary data.</text>
</comment>
<feature type="transmembrane region" description="Helical" evidence="2">
    <location>
        <begin position="175"/>
        <end position="196"/>
    </location>
</feature>
<evidence type="ECO:0000256" key="2">
    <source>
        <dbReference type="SAM" id="Phobius"/>
    </source>
</evidence>
<name>A0ABQ8V6C7_9AGAR</name>
<evidence type="ECO:0000313" key="3">
    <source>
        <dbReference type="EMBL" id="KAJ4473468.1"/>
    </source>
</evidence>
<sequence length="347" mass="35251">MDGPNVYIMQRQVLGSVLGGLGSVVSGLGSGIDSAVSGVGAGVTSGLGEITSAVLPTITTPTSTSATSSSTSASSTPTFSSSSTITSTSSTITPTSSTITSRSTSSSVASSSSPTTTSSSSTDILSSSASIYTSTSDGVRETITAFVTPSASPSPSQSPVSNTNGFLNNKPLEGFVFALCGIVGIVILFLVTTFALRRSRRKRMLNEALSYEPTTTHGYTGHTDRDVNEKIRVSYSSAGSSSNGSGPPHSNGSVIAGGYYSAPGMAPQAAHQYEREYPAYAPRSPNPAYDNSRSHGPSYNMSGAPVMAGYIPPVQPAFIQPILATNSTRVPVPAMSPDPAAAAESAV</sequence>
<organism evidence="3 4">
    <name type="scientific">Lentinula lateritia</name>
    <dbReference type="NCBI Taxonomy" id="40482"/>
    <lineage>
        <taxon>Eukaryota</taxon>
        <taxon>Fungi</taxon>
        <taxon>Dikarya</taxon>
        <taxon>Basidiomycota</taxon>
        <taxon>Agaricomycotina</taxon>
        <taxon>Agaricomycetes</taxon>
        <taxon>Agaricomycetidae</taxon>
        <taxon>Agaricales</taxon>
        <taxon>Marasmiineae</taxon>
        <taxon>Omphalotaceae</taxon>
        <taxon>Lentinula</taxon>
    </lineage>
</organism>
<feature type="region of interest" description="Disordered" evidence="1">
    <location>
        <begin position="59"/>
        <end position="123"/>
    </location>
</feature>
<keyword evidence="2" id="KW-0472">Membrane</keyword>
<keyword evidence="2" id="KW-0812">Transmembrane</keyword>
<evidence type="ECO:0000256" key="1">
    <source>
        <dbReference type="SAM" id="MobiDB-lite"/>
    </source>
</evidence>
<protein>
    <submittedName>
        <fullName evidence="3">Uncharacterized protein</fullName>
    </submittedName>
</protein>
<keyword evidence="4" id="KW-1185">Reference proteome</keyword>
<reference evidence="3" key="1">
    <citation type="submission" date="2022-08" db="EMBL/GenBank/DDBJ databases">
        <title>A Global Phylogenomic Analysis of the Shiitake Genus Lentinula.</title>
        <authorList>
            <consortium name="DOE Joint Genome Institute"/>
            <person name="Sierra-Patev S."/>
            <person name="Min B."/>
            <person name="Naranjo-Ortiz M."/>
            <person name="Looney B."/>
            <person name="Konkel Z."/>
            <person name="Slot J.C."/>
            <person name="Sakamoto Y."/>
            <person name="Steenwyk J.L."/>
            <person name="Rokas A."/>
            <person name="Carro J."/>
            <person name="Camarero S."/>
            <person name="Ferreira P."/>
            <person name="Molpeceres G."/>
            <person name="Ruiz-Duenas F.J."/>
            <person name="Serrano A."/>
            <person name="Henrissat B."/>
            <person name="Drula E."/>
            <person name="Hughes K.W."/>
            <person name="Mata J.L."/>
            <person name="Ishikawa N.K."/>
            <person name="Vargas-Isla R."/>
            <person name="Ushijima S."/>
            <person name="Smith C.A."/>
            <person name="Ahrendt S."/>
            <person name="Andreopoulos W."/>
            <person name="He G."/>
            <person name="Labutti K."/>
            <person name="Lipzen A."/>
            <person name="Ng V."/>
            <person name="Riley R."/>
            <person name="Sandor L."/>
            <person name="Barry K."/>
            <person name="Martinez A.T."/>
            <person name="Xiao Y."/>
            <person name="Gibbons J.G."/>
            <person name="Terashima K."/>
            <person name="Grigoriev I.V."/>
            <person name="Hibbett D.S."/>
        </authorList>
    </citation>
    <scope>NUCLEOTIDE SEQUENCE</scope>
    <source>
        <strain evidence="3">RHP3577 ss4</strain>
    </source>
</reference>
<gene>
    <name evidence="3" type="ORF">C8R41DRAFT_924065</name>
</gene>
<accession>A0ABQ8V6C7</accession>
<dbReference type="EMBL" id="JANVFT010000080">
    <property type="protein sequence ID" value="KAJ4473468.1"/>
    <property type="molecule type" value="Genomic_DNA"/>
</dbReference>
<proteinExistence type="predicted"/>
<evidence type="ECO:0000313" key="4">
    <source>
        <dbReference type="Proteomes" id="UP001150217"/>
    </source>
</evidence>
<keyword evidence="2" id="KW-1133">Transmembrane helix</keyword>
<dbReference type="Proteomes" id="UP001150217">
    <property type="component" value="Unassembled WGS sequence"/>
</dbReference>